<sequence>MSEMDTPAGRIAFSDTGRGPTLLLVHVGMSSFLWRDLLPELTPHFRCVTLDAPGNGGSSRPGKAGTTLTAAAIAVGSLIDQLDLRDITLVVHDLGGPAGIAAAADHTDRIAGIAAINAFAWKPTGLLFRGMLALMGSAVMRELDALTGWLPAAASTRFGAGRHWNSAVRKEFRSIFDREARRSIHRYLADARRADTLFDTAERALRGPLADRPLITVFGQFNDPLKLQKRWLELYPTARQHVVPRGNHFPMCDAPADVATWLRDWHNRSAPGR</sequence>
<dbReference type="SUPFAM" id="SSF53474">
    <property type="entry name" value="alpha/beta-Hydrolases"/>
    <property type="match status" value="1"/>
</dbReference>
<dbReference type="PANTHER" id="PTHR43798">
    <property type="entry name" value="MONOACYLGLYCEROL LIPASE"/>
    <property type="match status" value="1"/>
</dbReference>
<proteinExistence type="predicted"/>
<name>A0ABX1FIY0_9PSEU</name>
<dbReference type="InterPro" id="IPR029058">
    <property type="entry name" value="AB_hydrolase_fold"/>
</dbReference>
<protein>
    <submittedName>
        <fullName evidence="2">Alpha/beta fold hydrolase</fullName>
    </submittedName>
</protein>
<dbReference type="InterPro" id="IPR050266">
    <property type="entry name" value="AB_hydrolase_sf"/>
</dbReference>
<evidence type="ECO:0000313" key="3">
    <source>
        <dbReference type="Proteomes" id="UP001515943"/>
    </source>
</evidence>
<organism evidence="2 3">
    <name type="scientific">Lentzea indica</name>
    <dbReference type="NCBI Taxonomy" id="2604800"/>
    <lineage>
        <taxon>Bacteria</taxon>
        <taxon>Bacillati</taxon>
        <taxon>Actinomycetota</taxon>
        <taxon>Actinomycetes</taxon>
        <taxon>Pseudonocardiales</taxon>
        <taxon>Pseudonocardiaceae</taxon>
        <taxon>Lentzea</taxon>
    </lineage>
</organism>
<dbReference type="InterPro" id="IPR000073">
    <property type="entry name" value="AB_hydrolase_1"/>
</dbReference>
<evidence type="ECO:0000259" key="1">
    <source>
        <dbReference type="Pfam" id="PF00561"/>
    </source>
</evidence>
<comment type="caution">
    <text evidence="2">The sequence shown here is derived from an EMBL/GenBank/DDBJ whole genome shotgun (WGS) entry which is preliminary data.</text>
</comment>
<evidence type="ECO:0000313" key="2">
    <source>
        <dbReference type="EMBL" id="NKE58576.1"/>
    </source>
</evidence>
<dbReference type="Gene3D" id="3.40.50.1820">
    <property type="entry name" value="alpha/beta hydrolase"/>
    <property type="match status" value="1"/>
</dbReference>
<dbReference type="RefSeq" id="WP_167975241.1">
    <property type="nucleotide sequence ID" value="NZ_VSRL01000058.1"/>
</dbReference>
<dbReference type="Proteomes" id="UP001515943">
    <property type="component" value="Unassembled WGS sequence"/>
</dbReference>
<feature type="domain" description="AB hydrolase-1" evidence="1">
    <location>
        <begin position="20"/>
        <end position="122"/>
    </location>
</feature>
<gene>
    <name evidence="2" type="ORF">FXN61_17820</name>
</gene>
<dbReference type="GO" id="GO:0016787">
    <property type="term" value="F:hydrolase activity"/>
    <property type="evidence" value="ECO:0007669"/>
    <property type="project" value="UniProtKB-KW"/>
</dbReference>
<dbReference type="EMBL" id="VSRL01000058">
    <property type="protein sequence ID" value="NKE58576.1"/>
    <property type="molecule type" value="Genomic_DNA"/>
</dbReference>
<dbReference type="PANTHER" id="PTHR43798:SF33">
    <property type="entry name" value="HYDROLASE, PUTATIVE (AFU_ORTHOLOGUE AFUA_2G14860)-RELATED"/>
    <property type="match status" value="1"/>
</dbReference>
<keyword evidence="2" id="KW-0378">Hydrolase</keyword>
<accession>A0ABX1FIY0</accession>
<keyword evidence="3" id="KW-1185">Reference proteome</keyword>
<dbReference type="Pfam" id="PF00561">
    <property type="entry name" value="Abhydrolase_1"/>
    <property type="match status" value="1"/>
</dbReference>
<reference evidence="2 3" key="1">
    <citation type="submission" date="2019-08" db="EMBL/GenBank/DDBJ databases">
        <title>Lentzea from Indian Himalayas.</title>
        <authorList>
            <person name="Mandal S."/>
            <person name="Mallick Gupta A."/>
            <person name="Maiti P.K."/>
            <person name="Sarkar J."/>
            <person name="Mandal S."/>
        </authorList>
    </citation>
    <scope>NUCLEOTIDE SEQUENCE [LARGE SCALE GENOMIC DNA]</scope>
    <source>
        <strain evidence="2 3">PSKA42</strain>
    </source>
</reference>